<feature type="binding site" evidence="10">
    <location>
        <position position="202"/>
    </location>
    <ligand>
        <name>substrate</name>
    </ligand>
</feature>
<dbReference type="InterPro" id="IPR017476">
    <property type="entry name" value="UDP-Glc/GDP-Man"/>
</dbReference>
<evidence type="ECO:0000256" key="2">
    <source>
        <dbReference type="ARBA" id="ARBA00006601"/>
    </source>
</evidence>
<evidence type="ECO:0000256" key="6">
    <source>
        <dbReference type="ARBA" id="ARBA00023027"/>
    </source>
</evidence>
<proteinExistence type="inferred from homology"/>
<dbReference type="Pfam" id="PF00984">
    <property type="entry name" value="UDPG_MGDP_dh"/>
    <property type="match status" value="1"/>
</dbReference>
<evidence type="ECO:0000256" key="1">
    <source>
        <dbReference type="ARBA" id="ARBA00004701"/>
    </source>
</evidence>
<dbReference type="InterPro" id="IPR001732">
    <property type="entry name" value="UDP-Glc/GDP-Man_DH_N"/>
</dbReference>
<keyword evidence="12" id="KW-0732">Signal</keyword>
<dbReference type="InterPro" id="IPR008927">
    <property type="entry name" value="6-PGluconate_DH-like_C_sf"/>
</dbReference>
<comment type="function">
    <text evidence="8">Involved in the biosynthesis of glycosaminoglycans; hyaluronan, chondroitin sulfate, and heparan sulfate.</text>
</comment>
<organism evidence="14 15">
    <name type="scientific">Geodia barretti</name>
    <name type="common">Barrett's horny sponge</name>
    <dbReference type="NCBI Taxonomy" id="519541"/>
    <lineage>
        <taxon>Eukaryota</taxon>
        <taxon>Metazoa</taxon>
        <taxon>Porifera</taxon>
        <taxon>Demospongiae</taxon>
        <taxon>Heteroscleromorpha</taxon>
        <taxon>Tetractinellida</taxon>
        <taxon>Astrophorina</taxon>
        <taxon>Geodiidae</taxon>
        <taxon>Geodia</taxon>
    </lineage>
</organism>
<dbReference type="InterPro" id="IPR036291">
    <property type="entry name" value="NAD(P)-bd_dom_sf"/>
</dbReference>
<dbReference type="InterPro" id="IPR014027">
    <property type="entry name" value="UDP-Glc/GDP-Man_DH_C"/>
</dbReference>
<dbReference type="PIRSF" id="PIRSF000124">
    <property type="entry name" value="UDPglc_GDPman_dh"/>
    <property type="match status" value="1"/>
</dbReference>
<dbReference type="GO" id="GO:0051287">
    <property type="term" value="F:NAD binding"/>
    <property type="evidence" value="ECO:0007669"/>
    <property type="project" value="InterPro"/>
</dbReference>
<dbReference type="SMART" id="SM00984">
    <property type="entry name" value="UDPG_MGDP_dh_C"/>
    <property type="match status" value="1"/>
</dbReference>
<feature type="chain" id="PRO_5041231262" description="UDP-glucose 6-dehydrogenase" evidence="12">
    <location>
        <begin position="17"/>
        <end position="451"/>
    </location>
</feature>
<feature type="binding site" evidence="11">
    <location>
        <position position="151"/>
    </location>
    <ligand>
        <name>NAD(+)</name>
        <dbReference type="ChEBI" id="CHEBI:57540"/>
    </ligand>
</feature>
<keyword evidence="15" id="KW-1185">Reference proteome</keyword>
<feature type="signal peptide" evidence="12">
    <location>
        <begin position="1"/>
        <end position="16"/>
    </location>
</feature>
<evidence type="ECO:0000256" key="10">
    <source>
        <dbReference type="PIRSR" id="PIRSR500134-2"/>
    </source>
</evidence>
<keyword evidence="6 8" id="KW-0520">NAD</keyword>
<dbReference type="PIRSF" id="PIRSF500134">
    <property type="entry name" value="UDPglc_DH_bac"/>
    <property type="match status" value="1"/>
</dbReference>
<evidence type="ECO:0000256" key="4">
    <source>
        <dbReference type="ARBA" id="ARBA00015132"/>
    </source>
</evidence>
<evidence type="ECO:0000313" key="14">
    <source>
        <dbReference type="EMBL" id="CAI8041082.1"/>
    </source>
</evidence>
<dbReference type="InterPro" id="IPR036220">
    <property type="entry name" value="UDP-Glc/GDP-Man_DH_C_sf"/>
</dbReference>
<feature type="active site" description="Nucleophile" evidence="9">
    <location>
        <position position="257"/>
    </location>
</feature>
<comment type="pathway">
    <text evidence="1">Nucleotide-sugar biosynthesis; UDP-alpha-D-glucuronate biosynthesis; UDP-alpha-D-glucuronate from UDP-alpha-D-glucose: step 1/1.</text>
</comment>
<feature type="binding site" evidence="10">
    <location>
        <position position="254"/>
    </location>
    <ligand>
        <name>substrate</name>
    </ligand>
</feature>
<evidence type="ECO:0000256" key="8">
    <source>
        <dbReference type="PIRNR" id="PIRNR000124"/>
    </source>
</evidence>
<dbReference type="PANTHER" id="PTHR43750:SF3">
    <property type="entry name" value="UDP-GLUCOSE 6-DEHYDROGENASE TUAD"/>
    <property type="match status" value="1"/>
</dbReference>
<dbReference type="Proteomes" id="UP001174909">
    <property type="component" value="Unassembled WGS sequence"/>
</dbReference>
<dbReference type="Pfam" id="PF03721">
    <property type="entry name" value="UDPG_MGDP_dh_N"/>
    <property type="match status" value="1"/>
</dbReference>
<comment type="caution">
    <text evidence="14">The sequence shown here is derived from an EMBL/GenBank/DDBJ whole genome shotgun (WGS) entry which is preliminary data.</text>
</comment>
<evidence type="ECO:0000256" key="5">
    <source>
        <dbReference type="ARBA" id="ARBA00023002"/>
    </source>
</evidence>
<dbReference type="SUPFAM" id="SSF51735">
    <property type="entry name" value="NAD(P)-binding Rossmann-fold domains"/>
    <property type="match status" value="1"/>
</dbReference>
<name>A0AA35X815_GEOBA</name>
<evidence type="ECO:0000256" key="11">
    <source>
        <dbReference type="PIRSR" id="PIRSR500134-3"/>
    </source>
</evidence>
<evidence type="ECO:0000313" key="15">
    <source>
        <dbReference type="Proteomes" id="UP001174909"/>
    </source>
</evidence>
<dbReference type="InterPro" id="IPR028357">
    <property type="entry name" value="UDPglc_DH_bac"/>
</dbReference>
<evidence type="ECO:0000256" key="3">
    <source>
        <dbReference type="ARBA" id="ARBA00012954"/>
    </source>
</evidence>
<gene>
    <name evidence="14" type="ORF">GBAR_LOCUS22831</name>
</gene>
<feature type="binding site" evidence="11">
    <location>
        <position position="35"/>
    </location>
    <ligand>
        <name>NAD(+)</name>
        <dbReference type="ChEBI" id="CHEBI:57540"/>
    </ligand>
</feature>
<dbReference type="InterPro" id="IPR014026">
    <property type="entry name" value="UDP-Glc/GDP-Man_DH_dimer"/>
</dbReference>
<dbReference type="Pfam" id="PF03720">
    <property type="entry name" value="UDPG_MGDP_dh_C"/>
    <property type="match status" value="1"/>
</dbReference>
<feature type="binding site" evidence="11">
    <location>
        <position position="30"/>
    </location>
    <ligand>
        <name>NAD(+)</name>
        <dbReference type="ChEBI" id="CHEBI:57540"/>
    </ligand>
</feature>
<feature type="binding site" evidence="10">
    <location>
        <begin position="148"/>
        <end position="151"/>
    </location>
    <ligand>
        <name>substrate</name>
    </ligand>
</feature>
<feature type="domain" description="UDP-glucose/GDP-mannose dehydrogenase C-terminal" evidence="13">
    <location>
        <begin position="311"/>
        <end position="414"/>
    </location>
</feature>
<comment type="similarity">
    <text evidence="2 8">Belongs to the UDP-glucose/GDP-mannose dehydrogenase family.</text>
</comment>
<feature type="binding site" evidence="11">
    <location>
        <position position="86"/>
    </location>
    <ligand>
        <name>NAD(+)</name>
        <dbReference type="ChEBI" id="CHEBI:57540"/>
    </ligand>
</feature>
<dbReference type="Gene3D" id="1.20.5.100">
    <property type="entry name" value="Cytochrome c1, transmembrane anchor, C-terminal"/>
    <property type="match status" value="1"/>
</dbReference>
<dbReference type="EC" id="1.1.1.22" evidence="3 8"/>
<dbReference type="EMBL" id="CASHTH010003162">
    <property type="protein sequence ID" value="CAI8041082.1"/>
    <property type="molecule type" value="Genomic_DNA"/>
</dbReference>
<dbReference type="PROSITE" id="PS51257">
    <property type="entry name" value="PROKAR_LIPOPROTEIN"/>
    <property type="match status" value="1"/>
</dbReference>
<reference evidence="14" key="1">
    <citation type="submission" date="2023-03" db="EMBL/GenBank/DDBJ databases">
        <authorList>
            <person name="Steffen K."/>
            <person name="Cardenas P."/>
        </authorList>
    </citation>
    <scope>NUCLEOTIDE SEQUENCE</scope>
</reference>
<evidence type="ECO:0000256" key="7">
    <source>
        <dbReference type="ARBA" id="ARBA00047473"/>
    </source>
</evidence>
<dbReference type="AlphaFoldDB" id="A0AA35X815"/>
<keyword evidence="5 8" id="KW-0560">Oxidoreductase</keyword>
<dbReference type="SUPFAM" id="SSF48179">
    <property type="entry name" value="6-phosphogluconate dehydrogenase C-terminal domain-like"/>
    <property type="match status" value="1"/>
</dbReference>
<protein>
    <recommendedName>
        <fullName evidence="4 8">UDP-glucose 6-dehydrogenase</fullName>
        <ecNumber evidence="3 8">1.1.1.22</ecNumber>
    </recommendedName>
</protein>
<evidence type="ECO:0000259" key="13">
    <source>
        <dbReference type="SMART" id="SM00984"/>
    </source>
</evidence>
<dbReference type="NCBIfam" id="TIGR03026">
    <property type="entry name" value="NDP-sugDHase"/>
    <property type="match status" value="1"/>
</dbReference>
<comment type="catalytic activity">
    <reaction evidence="7 8">
        <text>UDP-alpha-D-glucose + 2 NAD(+) + H2O = UDP-alpha-D-glucuronate + 2 NADH + 3 H(+)</text>
        <dbReference type="Rhea" id="RHEA:23596"/>
        <dbReference type="ChEBI" id="CHEBI:15377"/>
        <dbReference type="ChEBI" id="CHEBI:15378"/>
        <dbReference type="ChEBI" id="CHEBI:57540"/>
        <dbReference type="ChEBI" id="CHEBI:57945"/>
        <dbReference type="ChEBI" id="CHEBI:58052"/>
        <dbReference type="ChEBI" id="CHEBI:58885"/>
        <dbReference type="EC" id="1.1.1.22"/>
    </reaction>
</comment>
<accession>A0AA35X815</accession>
<evidence type="ECO:0000256" key="12">
    <source>
        <dbReference type="SAM" id="SignalP"/>
    </source>
</evidence>
<feature type="binding site" evidence="11">
    <location>
        <position position="260"/>
    </location>
    <ligand>
        <name>NAD(+)</name>
        <dbReference type="ChEBI" id="CHEBI:57540"/>
    </ligand>
</feature>
<sequence>MKITVIGLGYVGTVAAACLADAGHDVTGVDIDPGRVANLQSGRVPIYEPGLQEMAQSAVAAGRLRFTQPDDFEEPLGRVALVATGTPPGGGGGADLRQMRSALAWVREQRSWDTTVVMKSTVPPGTGERMITHELRGSGICYVSNPEFLREGRAIQDWQHPNRIVIGVALGDTGSVDVLKAMNVGIDAPRIVTDITSAEMIKYASNALLATRISFMNEIASLCERVGASIDAVSQGLAMDPRTGGRIYAGVGYGGSCFPKDVRALDHLALTSGVSVELLRAVITVNNRQRLLPLYALRERFCGAISGLRVAVLGLAFKPDTDDVREAPALDLIRALSDDGVLVTAHDPQANESARAFLPESVELVSDPMAATKGAQAVVLMTEWEQLVDADWESIASGMCPPRFVFDGRNALDAALMQELGFEYTGVGRGRTTDFWTRSIPLYVPNDQGAQ</sequence>
<dbReference type="PANTHER" id="PTHR43750">
    <property type="entry name" value="UDP-GLUCOSE 6-DEHYDROGENASE TUAD"/>
    <property type="match status" value="1"/>
</dbReference>
<feature type="binding site" evidence="11">
    <location>
        <position position="325"/>
    </location>
    <ligand>
        <name>NAD(+)</name>
        <dbReference type="ChEBI" id="CHEBI:57540"/>
    </ligand>
</feature>
<dbReference type="GO" id="GO:0003979">
    <property type="term" value="F:UDP-glucose 6-dehydrogenase activity"/>
    <property type="evidence" value="ECO:0007669"/>
    <property type="project" value="UniProtKB-EC"/>
</dbReference>
<evidence type="ECO:0000256" key="9">
    <source>
        <dbReference type="PIRSR" id="PIRSR500134-1"/>
    </source>
</evidence>
<dbReference type="Gene3D" id="3.40.50.720">
    <property type="entry name" value="NAD(P)-binding Rossmann-like Domain"/>
    <property type="match status" value="2"/>
</dbReference>
<dbReference type="SUPFAM" id="SSF52413">
    <property type="entry name" value="UDP-glucose/GDP-mannose dehydrogenase C-terminal domain"/>
    <property type="match status" value="1"/>
</dbReference>
<feature type="binding site" evidence="11">
    <location>
        <position position="121"/>
    </location>
    <ligand>
        <name>NAD(+)</name>
        <dbReference type="ChEBI" id="CHEBI:57540"/>
    </ligand>
</feature>
<feature type="binding site" evidence="10">
    <location>
        <position position="318"/>
    </location>
    <ligand>
        <name>substrate</name>
    </ligand>
</feature>
<dbReference type="GO" id="GO:0000271">
    <property type="term" value="P:polysaccharide biosynthetic process"/>
    <property type="evidence" value="ECO:0007669"/>
    <property type="project" value="InterPro"/>
</dbReference>